<evidence type="ECO:0000313" key="3">
    <source>
        <dbReference type="EMBL" id="SFC25121.1"/>
    </source>
</evidence>
<dbReference type="Proteomes" id="UP000199438">
    <property type="component" value="Unassembled WGS sequence"/>
</dbReference>
<reference evidence="4" key="1">
    <citation type="submission" date="2016-10" db="EMBL/GenBank/DDBJ databases">
        <authorList>
            <person name="Varghese N."/>
            <person name="Submissions S."/>
        </authorList>
    </citation>
    <scope>NUCLEOTIDE SEQUENCE [LARGE SCALE GENOMIC DNA]</scope>
    <source>
        <strain evidence="4">DSM 24499</strain>
    </source>
</reference>
<keyword evidence="1" id="KW-1133">Transmembrane helix</keyword>
<organism evidence="3 4">
    <name type="scientific">Zunongwangia mangrovi</name>
    <dbReference type="NCBI Taxonomy" id="1334022"/>
    <lineage>
        <taxon>Bacteria</taxon>
        <taxon>Pseudomonadati</taxon>
        <taxon>Bacteroidota</taxon>
        <taxon>Flavobacteriia</taxon>
        <taxon>Flavobacteriales</taxon>
        <taxon>Flavobacteriaceae</taxon>
        <taxon>Zunongwangia</taxon>
    </lineage>
</organism>
<dbReference type="AlphaFoldDB" id="A0A1I1HMP2"/>
<dbReference type="InterPro" id="IPR046216">
    <property type="entry name" value="DUF6249"/>
</dbReference>
<dbReference type="OrthoDB" id="679295at2"/>
<keyword evidence="4" id="KW-1185">Reference proteome</keyword>
<feature type="transmembrane region" description="Helical" evidence="1">
    <location>
        <begin position="88"/>
        <end position="108"/>
    </location>
</feature>
<dbReference type="EMBL" id="FOKV01000003">
    <property type="protein sequence ID" value="SFC25121.1"/>
    <property type="molecule type" value="Genomic_DNA"/>
</dbReference>
<gene>
    <name evidence="3" type="ORF">SAMN04487907_103106</name>
</gene>
<evidence type="ECO:0000313" key="4">
    <source>
        <dbReference type="Proteomes" id="UP000199438"/>
    </source>
</evidence>
<evidence type="ECO:0000256" key="1">
    <source>
        <dbReference type="SAM" id="Phobius"/>
    </source>
</evidence>
<dbReference type="STRING" id="1334022.SAMN04487907_103106"/>
<dbReference type="Pfam" id="PF19762">
    <property type="entry name" value="DUF6249"/>
    <property type="match status" value="1"/>
</dbReference>
<evidence type="ECO:0000259" key="2">
    <source>
        <dbReference type="Pfam" id="PF19762"/>
    </source>
</evidence>
<dbReference type="RefSeq" id="WP_139219179.1">
    <property type="nucleotide sequence ID" value="NZ_FOKV01000003.1"/>
</dbReference>
<keyword evidence="1" id="KW-0472">Membrane</keyword>
<keyword evidence="1" id="KW-0812">Transmembrane</keyword>
<sequence>MNPAIIICISLFACIFGIFFLFFQTRNKERLALIEHDKDASIFKFRKDRSSPVWAVILLNLSLVLMGVGLGFLIGNLLETYTILSGDLAYVGSLFFTPGAFLLLGFYLTRKMKL</sequence>
<feature type="domain" description="DUF6249" evidence="2">
    <location>
        <begin position="5"/>
        <end position="109"/>
    </location>
</feature>
<protein>
    <recommendedName>
        <fullName evidence="2">DUF6249 domain-containing protein</fullName>
    </recommendedName>
</protein>
<accession>A0A1I1HMP2</accession>
<name>A0A1I1HMP2_9FLAO</name>
<feature type="transmembrane region" description="Helical" evidence="1">
    <location>
        <begin position="53"/>
        <end position="76"/>
    </location>
</feature>
<proteinExistence type="predicted"/>
<feature type="transmembrane region" description="Helical" evidence="1">
    <location>
        <begin position="6"/>
        <end position="23"/>
    </location>
</feature>